<dbReference type="HOGENOM" id="CLU_2748258_0_0_2"/>
<dbReference type="EMBL" id="CP009520">
    <property type="protein sequence ID" value="AKB43477.1"/>
    <property type="molecule type" value="Genomic_DNA"/>
</dbReference>
<sequence>MFKTIERVCVEDFFSVTLYPSLYSTSLYSSYLLLQLPFTPATLYPSYPLHSLCFTPATLYIPFVVMVKLR</sequence>
<accession>A0A0E3Q2G1</accession>
<proteinExistence type="predicted"/>
<keyword evidence="1" id="KW-1133">Transmembrane helix</keyword>
<gene>
    <name evidence="2" type="ORF">MSVAZ_1208</name>
</gene>
<evidence type="ECO:0000313" key="2">
    <source>
        <dbReference type="EMBL" id="AKB43477.1"/>
    </source>
</evidence>
<reference evidence="2 3" key="1">
    <citation type="submission" date="2014-07" db="EMBL/GenBank/DDBJ databases">
        <title>Methanogenic archaea and the global carbon cycle.</title>
        <authorList>
            <person name="Henriksen J.R."/>
            <person name="Luke J."/>
            <person name="Reinhart S."/>
            <person name="Benedict M.N."/>
            <person name="Youngblut N.D."/>
            <person name="Metcalf M.E."/>
            <person name="Whitaker R.J."/>
            <person name="Metcalf W.W."/>
        </authorList>
    </citation>
    <scope>NUCLEOTIDE SEQUENCE [LARGE SCALE GENOMIC DNA]</scope>
    <source>
        <strain evidence="2 3">Z-761</strain>
    </source>
</reference>
<feature type="transmembrane region" description="Helical" evidence="1">
    <location>
        <begin position="46"/>
        <end position="67"/>
    </location>
</feature>
<dbReference type="Proteomes" id="UP000033096">
    <property type="component" value="Chromosome"/>
</dbReference>
<keyword evidence="3" id="KW-1185">Reference proteome</keyword>
<feature type="transmembrane region" description="Helical" evidence="1">
    <location>
        <begin position="12"/>
        <end position="34"/>
    </location>
</feature>
<keyword evidence="1" id="KW-0812">Transmembrane</keyword>
<dbReference type="RefSeq" id="WP_048119448.1">
    <property type="nucleotide sequence ID" value="NZ_CP009520.1"/>
</dbReference>
<dbReference type="GeneID" id="24809618"/>
<dbReference type="AlphaFoldDB" id="A0A0E3Q2G1"/>
<organism evidence="2 3">
    <name type="scientific">Methanosarcina vacuolata Z-761</name>
    <dbReference type="NCBI Taxonomy" id="1434123"/>
    <lineage>
        <taxon>Archaea</taxon>
        <taxon>Methanobacteriati</taxon>
        <taxon>Methanobacteriota</taxon>
        <taxon>Stenosarchaea group</taxon>
        <taxon>Methanomicrobia</taxon>
        <taxon>Methanosarcinales</taxon>
        <taxon>Methanosarcinaceae</taxon>
        <taxon>Methanosarcina</taxon>
    </lineage>
</organism>
<dbReference type="KEGG" id="mvc:MSVAZ_1208"/>
<evidence type="ECO:0000256" key="1">
    <source>
        <dbReference type="SAM" id="Phobius"/>
    </source>
</evidence>
<keyword evidence="1" id="KW-0472">Membrane</keyword>
<evidence type="ECO:0000313" key="3">
    <source>
        <dbReference type="Proteomes" id="UP000033096"/>
    </source>
</evidence>
<name>A0A0E3Q2G1_9EURY</name>
<protein>
    <submittedName>
        <fullName evidence="2">Uncharacterized protein</fullName>
    </submittedName>
</protein>